<sequence length="49" mass="5233">MIAVTTTTTTTTTRQNSTFACTGMRYPESRKHAGVIARAISPMLRTSGG</sequence>
<reference evidence="1 2" key="1">
    <citation type="submission" date="2024-10" db="EMBL/GenBank/DDBJ databases">
        <title>Updated reference genomes for cyclostephanoid diatoms.</title>
        <authorList>
            <person name="Roberts W.R."/>
            <person name="Alverson A.J."/>
        </authorList>
    </citation>
    <scope>NUCLEOTIDE SEQUENCE [LARGE SCALE GENOMIC DNA]</scope>
    <source>
        <strain evidence="1 2">AJA276-08</strain>
    </source>
</reference>
<protein>
    <submittedName>
        <fullName evidence="1">Uncharacterized protein</fullName>
    </submittedName>
</protein>
<gene>
    <name evidence="1" type="ORF">ACHAW5_002335</name>
</gene>
<dbReference type="AlphaFoldDB" id="A0ABD3MKP0"/>
<organism evidence="1 2">
    <name type="scientific">Stephanodiscus triporus</name>
    <dbReference type="NCBI Taxonomy" id="2934178"/>
    <lineage>
        <taxon>Eukaryota</taxon>
        <taxon>Sar</taxon>
        <taxon>Stramenopiles</taxon>
        <taxon>Ochrophyta</taxon>
        <taxon>Bacillariophyta</taxon>
        <taxon>Coscinodiscophyceae</taxon>
        <taxon>Thalassiosirophycidae</taxon>
        <taxon>Stephanodiscales</taxon>
        <taxon>Stephanodiscaceae</taxon>
        <taxon>Stephanodiscus</taxon>
    </lineage>
</organism>
<evidence type="ECO:0000313" key="1">
    <source>
        <dbReference type="EMBL" id="KAL3764478.1"/>
    </source>
</evidence>
<comment type="caution">
    <text evidence="1">The sequence shown here is derived from an EMBL/GenBank/DDBJ whole genome shotgun (WGS) entry which is preliminary data.</text>
</comment>
<evidence type="ECO:0000313" key="2">
    <source>
        <dbReference type="Proteomes" id="UP001530315"/>
    </source>
</evidence>
<dbReference type="Proteomes" id="UP001530315">
    <property type="component" value="Unassembled WGS sequence"/>
</dbReference>
<proteinExistence type="predicted"/>
<keyword evidence="2" id="KW-1185">Reference proteome</keyword>
<dbReference type="EMBL" id="JALLAZ020001772">
    <property type="protein sequence ID" value="KAL3764478.1"/>
    <property type="molecule type" value="Genomic_DNA"/>
</dbReference>
<name>A0ABD3MKP0_9STRA</name>
<accession>A0ABD3MKP0</accession>